<dbReference type="EMBL" id="NQVE01000025">
    <property type="protein sequence ID" value="RAL53546.1"/>
    <property type="molecule type" value="Genomic_DNA"/>
</dbReference>
<comment type="caution">
    <text evidence="4">The sequence shown here is derived from an EMBL/GenBank/DDBJ whole genome shotgun (WGS) entry which is preliminary data.</text>
</comment>
<dbReference type="Pfam" id="PF14111">
    <property type="entry name" value="DUF4283"/>
    <property type="match status" value="1"/>
</dbReference>
<evidence type="ECO:0008006" key="6">
    <source>
        <dbReference type="Google" id="ProtNLM"/>
    </source>
</evidence>
<dbReference type="GO" id="GO:0003824">
    <property type="term" value="F:catalytic activity"/>
    <property type="evidence" value="ECO:0007669"/>
    <property type="project" value="InterPro"/>
</dbReference>
<feature type="domain" description="Reverse transcriptase zinc-binding" evidence="2">
    <location>
        <begin position="1338"/>
        <end position="1422"/>
    </location>
</feature>
<feature type="domain" description="DUF4283" evidence="3">
    <location>
        <begin position="664"/>
        <end position="743"/>
    </location>
</feature>
<evidence type="ECO:0000259" key="3">
    <source>
        <dbReference type="Pfam" id="PF14111"/>
    </source>
</evidence>
<evidence type="ECO:0000313" key="5">
    <source>
        <dbReference type="Proteomes" id="UP000249390"/>
    </source>
</evidence>
<dbReference type="PANTHER" id="PTHR31286">
    <property type="entry name" value="GLYCINE-RICH CELL WALL STRUCTURAL PROTEIN 1.8-LIKE"/>
    <property type="match status" value="1"/>
</dbReference>
<dbReference type="InterPro" id="IPR026960">
    <property type="entry name" value="RVT-Znf"/>
</dbReference>
<organism evidence="4 5">
    <name type="scientific">Cuscuta australis</name>
    <dbReference type="NCBI Taxonomy" id="267555"/>
    <lineage>
        <taxon>Eukaryota</taxon>
        <taxon>Viridiplantae</taxon>
        <taxon>Streptophyta</taxon>
        <taxon>Embryophyta</taxon>
        <taxon>Tracheophyta</taxon>
        <taxon>Spermatophyta</taxon>
        <taxon>Magnoliopsida</taxon>
        <taxon>eudicotyledons</taxon>
        <taxon>Gunneridae</taxon>
        <taxon>Pentapetalae</taxon>
        <taxon>asterids</taxon>
        <taxon>lamiids</taxon>
        <taxon>Solanales</taxon>
        <taxon>Convolvulaceae</taxon>
        <taxon>Cuscuteae</taxon>
        <taxon>Cuscuta</taxon>
        <taxon>Cuscuta subgen. Grammica</taxon>
        <taxon>Cuscuta sect. Cleistogrammica</taxon>
    </lineage>
</organism>
<sequence>MNCIFWNVCGINSSVNRLISLTKANRVDFVAILEPMAKEHKVNTVRMSLGFTNCATALNNKLWVFWRGDRLILTQVQEFTQMYTCHFWDSNLNTKWSITSVYGKHTGIQRRELWSDLINNIIKEHFWIVGGDFNAISSLDEHKGATTPSLADLNEFKDCTEAIPLLSPPFSGGIFTWSGVRSRGKIWRRLDRALVNTFTMNFFTEINIKHCSKASSDHKALILLCTIDNYTGAKPFRSQDFWIRRISERDILFTFKEEKDYIRLIQRRYWYVEKYHFYVFKWTRNYKSSTDCPIFPVWVTLHGLPLHLIDYQALFSIASLLGKPIMLDDYTVNRDRRENARFCVEMDTSLPPPPMVHIRLGANDLFLKCSYEKFPPYCSTCLKFGHKSGTSCAFFTGKAPSGEGNKGSFESINVPADSWIKVTRKKSKPVQQEKAPPSVKGPGPILFKWRAKNSLNNRFSPNLLDIFDSQDLNKDPPNPPSDFASPLLQISLPSNLQDSILEKQFFPTLSEAKEYIAKSKGQKLKSKEGSIISQNLPIHKGYLDDCLHTHSTPLGSGPNFEGFISPCSSDKDSWDFGRHSNDGEKVELMDKSDIEPAFFKTPSPCSIPLSIPCARKKKYFDVTRTIFTRKLFSHSTSIPLGKVEGFYKGIPSASFTYEEEGILAENFKFAVIGRSSQELNLQGLKAFLLKGGFNGGFKIRRVSAKTILFIFTQEADYVRFLRKQNWFVGSAHLHVCKWSKNLNMSFDNPVVPIWVTFKNLPLHFISFQSLFTLASTIGRPIQLDEKTANLDRGAEARVLIERDLSLPFPNSVHLRIGDKDLIIPCQRESYPDYCTFCKKFGHNCEGCKNLTGKANPGKGKKAEQKEDGAYQWNIVKGKKTSTTRKISSTHLQNKKRWVRKEGTIAQTSSHNTFNLLDQPMEPISATTIPTPAEIIEDLFPSLSEAKAYAKRRIAPRSPRNSFRHIPSSLDDCLHTSPDIGLGILLDSLENHKISGEAQFKFGEQRCYFFPFAMNCIFWNVCGINSSVNRLISLTKANRVDFVAILEPMAKEHKVNTVRMSLGFTNCATALNNKLWVFWRGDRLILTQVQEFTQMYTCHFWDSNLNTKWSITSVYGKHTGIQRRELWSDLINNIIKEHFWIVGGDFNAISSLDEHKGATTPSLADLNEFKDCTEAIPLLSPPFSGGIFTWSGVRSRGKIWRRLDRALVNTFTMNFFTEINIKHCSKASSDHKALILLCTIDNYTGAKPFRSNPRDELRTLVNKANAELIETTNRETQYWKQKAHIKWMELGDQSTSYFHSYVKGRRSALKITSILDGNGKKTLEVEAIKKEAEWDGGEFTLKQGYNACRESGNSQLSYKLAWHKLQIPSVKIFQWKILHDILPFPRLYIQIGFHLHSQCPLCKSWETNVNHTLLHCEFSINIWNFFANLLQGPRARRGITLRQHFLEWGLRANSKTQRGNLRMVIPGIIAWNIWKIYTASIYNEDSPVMSTALKGIKTTIQKWNWLHRKKSWMIRDQELYDTGFEIFSLCGKYLHVEKIGIHSRHSIRRRGVNDDFTEGISP</sequence>
<evidence type="ECO:0000259" key="2">
    <source>
        <dbReference type="Pfam" id="PF13966"/>
    </source>
</evidence>
<dbReference type="PANTHER" id="PTHR31286:SF180">
    <property type="entry name" value="OS10G0362600 PROTEIN"/>
    <property type="match status" value="1"/>
</dbReference>
<dbReference type="InterPro" id="IPR040256">
    <property type="entry name" value="At4g02000-like"/>
</dbReference>
<proteinExistence type="predicted"/>
<dbReference type="Proteomes" id="UP000249390">
    <property type="component" value="Unassembled WGS sequence"/>
</dbReference>
<feature type="domain" description="Endonuclease/exonuclease/phosphatase" evidence="1">
    <location>
        <begin position="6"/>
        <end position="218"/>
    </location>
</feature>
<feature type="domain" description="Endonuclease/exonuclease/phosphatase" evidence="1">
    <location>
        <begin position="1018"/>
        <end position="1230"/>
    </location>
</feature>
<accession>A0A328E850</accession>
<dbReference type="SUPFAM" id="SSF56219">
    <property type="entry name" value="DNase I-like"/>
    <property type="match status" value="2"/>
</dbReference>
<name>A0A328E850_9ASTE</name>
<gene>
    <name evidence="4" type="ORF">DM860_015583</name>
</gene>
<reference evidence="4 5" key="1">
    <citation type="submission" date="2018-06" db="EMBL/GenBank/DDBJ databases">
        <title>The Genome of Cuscuta australis (Dodder) Provides Insight into the Evolution of Plant Parasitism.</title>
        <authorList>
            <person name="Liu H."/>
        </authorList>
    </citation>
    <scope>NUCLEOTIDE SEQUENCE [LARGE SCALE GENOMIC DNA]</scope>
    <source>
        <strain evidence="5">cv. Yunnan</strain>
        <tissue evidence="4">Vines</tissue>
    </source>
</reference>
<dbReference type="Pfam" id="PF03372">
    <property type="entry name" value="Exo_endo_phos"/>
    <property type="match status" value="2"/>
</dbReference>
<dbReference type="Gene3D" id="3.60.10.10">
    <property type="entry name" value="Endonuclease/exonuclease/phosphatase"/>
    <property type="match status" value="2"/>
</dbReference>
<evidence type="ECO:0000259" key="1">
    <source>
        <dbReference type="Pfam" id="PF03372"/>
    </source>
</evidence>
<dbReference type="InterPro" id="IPR005135">
    <property type="entry name" value="Endo/exonuclease/phosphatase"/>
</dbReference>
<evidence type="ECO:0000313" key="4">
    <source>
        <dbReference type="EMBL" id="RAL53546.1"/>
    </source>
</evidence>
<protein>
    <recommendedName>
        <fullName evidence="6">DUF4283 domain-containing protein</fullName>
    </recommendedName>
</protein>
<dbReference type="Pfam" id="PF13966">
    <property type="entry name" value="zf-RVT"/>
    <property type="match status" value="1"/>
</dbReference>
<dbReference type="InterPro" id="IPR036691">
    <property type="entry name" value="Endo/exonu/phosph_ase_sf"/>
</dbReference>
<dbReference type="InterPro" id="IPR025558">
    <property type="entry name" value="DUF4283"/>
</dbReference>
<keyword evidence="5" id="KW-1185">Reference proteome</keyword>